<name>A0A8D8ETT0_CULPI</name>
<accession>A0A8D8ETT0</accession>
<organism evidence="1">
    <name type="scientific">Culex pipiens</name>
    <name type="common">House mosquito</name>
    <dbReference type="NCBI Taxonomy" id="7175"/>
    <lineage>
        <taxon>Eukaryota</taxon>
        <taxon>Metazoa</taxon>
        <taxon>Ecdysozoa</taxon>
        <taxon>Arthropoda</taxon>
        <taxon>Hexapoda</taxon>
        <taxon>Insecta</taxon>
        <taxon>Pterygota</taxon>
        <taxon>Neoptera</taxon>
        <taxon>Endopterygota</taxon>
        <taxon>Diptera</taxon>
        <taxon>Nematocera</taxon>
        <taxon>Culicoidea</taxon>
        <taxon>Culicidae</taxon>
        <taxon>Culicinae</taxon>
        <taxon>Culicini</taxon>
        <taxon>Culex</taxon>
        <taxon>Culex</taxon>
    </lineage>
</organism>
<protein>
    <submittedName>
        <fullName evidence="1">(northern house mosquito) hypothetical protein</fullName>
    </submittedName>
</protein>
<dbReference type="EMBL" id="HBUE01009526">
    <property type="protein sequence ID" value="CAG6447627.1"/>
    <property type="molecule type" value="Transcribed_RNA"/>
</dbReference>
<evidence type="ECO:0000313" key="1">
    <source>
        <dbReference type="EMBL" id="CAG6447627.1"/>
    </source>
</evidence>
<sequence length="160" mass="17723">MSHTEVLGDVMSCIALLEDVMSRTVVLEDVMFRIVVLKVVLSRSGERTSRFATSAAVVVRGVTAVILVSVMHVVRSATSVALLVTMNGCVRRPNSRYEKAAEVVQPNPIHGNARLKRMLCERRTIPSRNSSVTATRTARSRYDKPYLIVKRARRIGGLMV</sequence>
<dbReference type="AlphaFoldDB" id="A0A8D8ETT0"/>
<reference evidence="1" key="1">
    <citation type="submission" date="2021-05" db="EMBL/GenBank/DDBJ databases">
        <authorList>
            <person name="Alioto T."/>
            <person name="Alioto T."/>
            <person name="Gomez Garrido J."/>
        </authorList>
    </citation>
    <scope>NUCLEOTIDE SEQUENCE</scope>
</reference>
<proteinExistence type="predicted"/>